<evidence type="ECO:0000313" key="1">
    <source>
        <dbReference type="Proteomes" id="UP000515145"/>
    </source>
</evidence>
<sequence length="408" mass="47379">MYTNQQIKVVLVFQFLSIITGLLTPGLSLIGNSNPTDEGQVDIPSWLQLETPDPDNKNISLCTCLFSDSTFDKSTRKDFVLRNSLRILRRIKVANKIPKDSIYIPICQNPFFKPGQLDVTCTIWKRKGIITLADLYIDTLIDFASFAQLCNKYNIPNSHFFRYLQVRHYVKQRFEHFETIPTSHPFYDNLMLAPESKHFITKFVDCFTVSVSSDFLRQAWASDLQSDVSAELWEKALSLVHSCSINTRYRLIQYKVIHRLHYSKIKLNKIFPSVSTQCDKCSSAEGSLAHMFWFCPQLFGFWSAVFKWYSKCYSKDILPNHNLAIFGCSTETLDYTSDLQMALQLGMVVAKKLVLLNWKSTTSPSFDHWLKEMVSVIQIERLRQEKQDKRNRHVTIWRPFLAQCLITT</sequence>
<dbReference type="OrthoDB" id="8959729at2759"/>
<name>A0A6P7HM29_9TELE</name>
<reference evidence="2" key="1">
    <citation type="submission" date="2025-08" db="UniProtKB">
        <authorList>
            <consortium name="RefSeq"/>
        </authorList>
    </citation>
    <scope>IDENTIFICATION</scope>
</reference>
<organism evidence="1 2">
    <name type="scientific">Parambassis ranga</name>
    <name type="common">Indian glassy fish</name>
    <dbReference type="NCBI Taxonomy" id="210632"/>
    <lineage>
        <taxon>Eukaryota</taxon>
        <taxon>Metazoa</taxon>
        <taxon>Chordata</taxon>
        <taxon>Craniata</taxon>
        <taxon>Vertebrata</taxon>
        <taxon>Euteleostomi</taxon>
        <taxon>Actinopterygii</taxon>
        <taxon>Neopterygii</taxon>
        <taxon>Teleostei</taxon>
        <taxon>Neoteleostei</taxon>
        <taxon>Acanthomorphata</taxon>
        <taxon>Ovalentaria</taxon>
        <taxon>Ambassidae</taxon>
        <taxon>Parambassis</taxon>
    </lineage>
</organism>
<dbReference type="InParanoid" id="A0A6P7HM29"/>
<dbReference type="RefSeq" id="XP_028251617.1">
    <property type="nucleotide sequence ID" value="XM_028395816.1"/>
</dbReference>
<keyword evidence="1" id="KW-1185">Reference proteome</keyword>
<dbReference type="Proteomes" id="UP000515145">
    <property type="component" value="Chromosome 2"/>
</dbReference>
<gene>
    <name evidence="2" type="primary">LOC114427641</name>
</gene>
<protein>
    <submittedName>
        <fullName evidence="2">Uncharacterized protein LOC114427641</fullName>
    </submittedName>
</protein>
<accession>A0A6P7HM29</accession>
<proteinExistence type="predicted"/>
<dbReference type="GeneID" id="114427641"/>
<dbReference type="AlphaFoldDB" id="A0A6P7HM29"/>
<evidence type="ECO:0000313" key="2">
    <source>
        <dbReference type="RefSeq" id="XP_028251617.1"/>
    </source>
</evidence>